<dbReference type="Pfam" id="PF00023">
    <property type="entry name" value="Ank"/>
    <property type="match status" value="1"/>
</dbReference>
<dbReference type="PROSITE" id="PS50297">
    <property type="entry name" value="ANK_REP_REGION"/>
    <property type="match status" value="6"/>
</dbReference>
<dbReference type="Pfam" id="PF12796">
    <property type="entry name" value="Ank_2"/>
    <property type="match status" value="3"/>
</dbReference>
<dbReference type="PANTHER" id="PTHR24198">
    <property type="entry name" value="ANKYRIN REPEAT AND PROTEIN KINASE DOMAIN-CONTAINING PROTEIN"/>
    <property type="match status" value="1"/>
</dbReference>
<comment type="caution">
    <text evidence="5">The sequence shown here is derived from an EMBL/GenBank/DDBJ whole genome shotgun (WGS) entry which is preliminary data.</text>
</comment>
<evidence type="ECO:0000256" key="1">
    <source>
        <dbReference type="ARBA" id="ARBA00022737"/>
    </source>
</evidence>
<dbReference type="InterPro" id="IPR054471">
    <property type="entry name" value="GPIID_WHD"/>
</dbReference>
<feature type="repeat" description="ANK" evidence="3">
    <location>
        <begin position="424"/>
        <end position="456"/>
    </location>
</feature>
<protein>
    <recommendedName>
        <fullName evidence="4">GPI inositol-deacylase winged helix domain-containing protein</fullName>
    </recommendedName>
</protein>
<name>A0A1V8SAF7_9PEZI</name>
<dbReference type="OrthoDB" id="7464126at2759"/>
<feature type="repeat" description="ANK" evidence="3">
    <location>
        <begin position="379"/>
        <end position="421"/>
    </location>
</feature>
<dbReference type="SMART" id="SM00248">
    <property type="entry name" value="ANK"/>
    <property type="match status" value="8"/>
</dbReference>
<dbReference type="InterPro" id="IPR036770">
    <property type="entry name" value="Ankyrin_rpt-contain_sf"/>
</dbReference>
<dbReference type="AlphaFoldDB" id="A0A1V8SAF7"/>
<feature type="repeat" description="ANK" evidence="3">
    <location>
        <begin position="459"/>
        <end position="491"/>
    </location>
</feature>
<feature type="repeat" description="ANK" evidence="3">
    <location>
        <begin position="274"/>
        <end position="306"/>
    </location>
</feature>
<feature type="repeat" description="ANK" evidence="3">
    <location>
        <begin position="344"/>
        <end position="376"/>
    </location>
</feature>
<gene>
    <name evidence="5" type="ORF">B0A48_18358</name>
</gene>
<evidence type="ECO:0000313" key="6">
    <source>
        <dbReference type="Proteomes" id="UP000192596"/>
    </source>
</evidence>
<dbReference type="InParanoid" id="A0A1V8SAF7"/>
<dbReference type="EMBL" id="NAJO01000072">
    <property type="protein sequence ID" value="OQN96112.1"/>
    <property type="molecule type" value="Genomic_DNA"/>
</dbReference>
<dbReference type="InterPro" id="IPR002110">
    <property type="entry name" value="Ankyrin_rpt"/>
</dbReference>
<feature type="repeat" description="ANK" evidence="3">
    <location>
        <begin position="309"/>
        <end position="341"/>
    </location>
</feature>
<evidence type="ECO:0000313" key="5">
    <source>
        <dbReference type="EMBL" id="OQN96112.1"/>
    </source>
</evidence>
<dbReference type="PROSITE" id="PS50088">
    <property type="entry name" value="ANK_REPEAT"/>
    <property type="match status" value="8"/>
</dbReference>
<dbReference type="PRINTS" id="PR01415">
    <property type="entry name" value="ANKYRIN"/>
</dbReference>
<keyword evidence="1" id="KW-0677">Repeat</keyword>
<sequence>MLSRIQLDEKTSLAFRAFKWVAVSQRPLTLPELTEALAIERFAKFSRPERMVNDPSRIIPWCEGLLILQEDGEVQFAHPTVKKVLTDVGETNRVRVFGFTLFAANKEVGELCMTYLDFNEFKTQLVKASKPRHLPARVVIESSMPTNINTKLAKALLKLSQIRSRSIKDSPDILRSLAQAHFDGNGKSPITTAVQHPFLAYESRHWLAHSCNFQTNDRIWTLWHSIATGNESLALKPWTSYDWTHNKCIVSSSYFAHIVLVRAILELGFTKKTDINRALQLAARGGHLDVSEELLAATADVNAAAAEEYGRTALQAAAEGGHLDVVERLLAAKADVNATAVGSDGRTALQAAAEGGHLDVVERLLAAKADVNAAAAEESGRTALQAAAEGGHLDVAAAGGGYLDVVERLLAVKADVNAAAVKRSGLTALQAAAGGGHLDVVERLLAAKADVNAAAAEYSGRTALQATAGGGHLDVVERLLAAKADVNAAAAFDSGRMALQAAAGGGHLDVVERLLAAKADVNAAAAKYAGGRTALQAAVKGGHLWVAEMLKTFGAK</sequence>
<proteinExistence type="predicted"/>
<reference evidence="6" key="1">
    <citation type="submission" date="2017-03" db="EMBL/GenBank/DDBJ databases">
        <title>Genomes of endolithic fungi from Antarctica.</title>
        <authorList>
            <person name="Coleine C."/>
            <person name="Masonjones S."/>
            <person name="Stajich J.E."/>
        </authorList>
    </citation>
    <scope>NUCLEOTIDE SEQUENCE [LARGE SCALE GENOMIC DNA]</scope>
    <source>
        <strain evidence="6">CCFEE 5527</strain>
    </source>
</reference>
<dbReference type="Gene3D" id="1.25.40.20">
    <property type="entry name" value="Ankyrin repeat-containing domain"/>
    <property type="match status" value="3"/>
</dbReference>
<dbReference type="Pfam" id="PF22939">
    <property type="entry name" value="WHD_GPIID"/>
    <property type="match status" value="1"/>
</dbReference>
<dbReference type="PANTHER" id="PTHR24198:SF165">
    <property type="entry name" value="ANKYRIN REPEAT-CONTAINING PROTEIN-RELATED"/>
    <property type="match status" value="1"/>
</dbReference>
<feature type="domain" description="GPI inositol-deacylase winged helix" evidence="4">
    <location>
        <begin position="12"/>
        <end position="87"/>
    </location>
</feature>
<dbReference type="Proteomes" id="UP000192596">
    <property type="component" value="Unassembled WGS sequence"/>
</dbReference>
<dbReference type="STRING" id="1507870.A0A1V8SAF7"/>
<keyword evidence="6" id="KW-1185">Reference proteome</keyword>
<evidence type="ECO:0000256" key="2">
    <source>
        <dbReference type="ARBA" id="ARBA00023043"/>
    </source>
</evidence>
<accession>A0A1V8SAF7</accession>
<evidence type="ECO:0000259" key="4">
    <source>
        <dbReference type="Pfam" id="PF22939"/>
    </source>
</evidence>
<feature type="repeat" description="ANK" evidence="3">
    <location>
        <begin position="530"/>
        <end position="556"/>
    </location>
</feature>
<keyword evidence="2 3" id="KW-0040">ANK repeat</keyword>
<evidence type="ECO:0000256" key="3">
    <source>
        <dbReference type="PROSITE-ProRule" id="PRU00023"/>
    </source>
</evidence>
<organism evidence="5 6">
    <name type="scientific">Cryoendolithus antarcticus</name>
    <dbReference type="NCBI Taxonomy" id="1507870"/>
    <lineage>
        <taxon>Eukaryota</taxon>
        <taxon>Fungi</taxon>
        <taxon>Dikarya</taxon>
        <taxon>Ascomycota</taxon>
        <taxon>Pezizomycotina</taxon>
        <taxon>Dothideomycetes</taxon>
        <taxon>Dothideomycetidae</taxon>
        <taxon>Cladosporiales</taxon>
        <taxon>Cladosporiaceae</taxon>
        <taxon>Cryoendolithus</taxon>
    </lineage>
</organism>
<dbReference type="SUPFAM" id="SSF48403">
    <property type="entry name" value="Ankyrin repeat"/>
    <property type="match status" value="1"/>
</dbReference>
<feature type="repeat" description="ANK" evidence="3">
    <location>
        <begin position="494"/>
        <end position="526"/>
    </location>
</feature>